<dbReference type="EMBL" id="JABDJR010000670">
    <property type="protein sequence ID" value="NNF08392.1"/>
    <property type="molecule type" value="Genomic_DNA"/>
</dbReference>
<comment type="caution">
    <text evidence="2">The sequence shown here is derived from an EMBL/GenBank/DDBJ whole genome shotgun (WGS) entry which is preliminary data.</text>
</comment>
<sequence>MSNLTQETYWHNLMGKSVSRFFLLACLARKPMHGYELAKEIAIACNQCCSPSDAMIYPAIRELKLAGLITTHEEKLGGRVRKICSLTPEGHRAYQTAAKVWGAILPGLNDTVARGLEITLQEG</sequence>
<gene>
    <name evidence="2" type="ORF">HKN21_16645</name>
</gene>
<name>A0A7Y2H430_UNCEI</name>
<evidence type="ECO:0000259" key="1">
    <source>
        <dbReference type="Pfam" id="PF03551"/>
    </source>
</evidence>
<proteinExistence type="predicted"/>
<dbReference type="InterPro" id="IPR036390">
    <property type="entry name" value="WH_DNA-bd_sf"/>
</dbReference>
<accession>A0A7Y2H430</accession>
<dbReference type="SUPFAM" id="SSF46785">
    <property type="entry name" value="Winged helix' DNA-binding domain"/>
    <property type="match status" value="1"/>
</dbReference>
<reference evidence="2 3" key="1">
    <citation type="submission" date="2020-03" db="EMBL/GenBank/DDBJ databases">
        <title>Metabolic flexibility allows generalist bacteria to become dominant in a frequently disturbed ecosystem.</title>
        <authorList>
            <person name="Chen Y.-J."/>
            <person name="Leung P.M."/>
            <person name="Bay S.K."/>
            <person name="Hugenholtz P."/>
            <person name="Kessler A.J."/>
            <person name="Shelley G."/>
            <person name="Waite D.W."/>
            <person name="Cook P.L."/>
            <person name="Greening C."/>
        </authorList>
    </citation>
    <scope>NUCLEOTIDE SEQUENCE [LARGE SCALE GENOMIC DNA]</scope>
    <source>
        <strain evidence="2">SS_bin_28</strain>
    </source>
</reference>
<dbReference type="InterPro" id="IPR005149">
    <property type="entry name" value="Tscrpt_reg_PadR_N"/>
</dbReference>
<evidence type="ECO:0000313" key="2">
    <source>
        <dbReference type="EMBL" id="NNF08392.1"/>
    </source>
</evidence>
<dbReference type="Proteomes" id="UP000547674">
    <property type="component" value="Unassembled WGS sequence"/>
</dbReference>
<organism evidence="2 3">
    <name type="scientific">Eiseniibacteriota bacterium</name>
    <dbReference type="NCBI Taxonomy" id="2212470"/>
    <lineage>
        <taxon>Bacteria</taxon>
        <taxon>Candidatus Eiseniibacteriota</taxon>
    </lineage>
</organism>
<protein>
    <submittedName>
        <fullName evidence="2">PadR family transcriptional regulator</fullName>
    </submittedName>
</protein>
<feature type="domain" description="Transcription regulator PadR N-terminal" evidence="1">
    <location>
        <begin position="23"/>
        <end position="95"/>
    </location>
</feature>
<dbReference type="Pfam" id="PF03551">
    <property type="entry name" value="PadR"/>
    <property type="match status" value="1"/>
</dbReference>
<evidence type="ECO:0000313" key="3">
    <source>
        <dbReference type="Proteomes" id="UP000547674"/>
    </source>
</evidence>
<dbReference type="Gene3D" id="1.10.10.10">
    <property type="entry name" value="Winged helix-like DNA-binding domain superfamily/Winged helix DNA-binding domain"/>
    <property type="match status" value="1"/>
</dbReference>
<dbReference type="PANTHER" id="PTHR43252">
    <property type="entry name" value="TRANSCRIPTIONAL REGULATOR YQJI"/>
    <property type="match status" value="1"/>
</dbReference>
<dbReference type="AlphaFoldDB" id="A0A7Y2H430"/>
<dbReference type="InterPro" id="IPR036388">
    <property type="entry name" value="WH-like_DNA-bd_sf"/>
</dbReference>
<dbReference type="PANTHER" id="PTHR43252:SF2">
    <property type="entry name" value="TRANSCRIPTION REGULATOR, PADR-LIKE FAMILY"/>
    <property type="match status" value="1"/>
</dbReference>